<dbReference type="OrthoDB" id="4247482at2"/>
<dbReference type="SUPFAM" id="SSF55811">
    <property type="entry name" value="Nudix"/>
    <property type="match status" value="1"/>
</dbReference>
<evidence type="ECO:0000256" key="2">
    <source>
        <dbReference type="ARBA" id="ARBA00005582"/>
    </source>
</evidence>
<dbReference type="InterPro" id="IPR000086">
    <property type="entry name" value="NUDIX_hydrolase_dom"/>
</dbReference>
<keyword evidence="8" id="KW-1185">Reference proteome</keyword>
<comment type="cofactor">
    <cofactor evidence="1">
        <name>Mg(2+)</name>
        <dbReference type="ChEBI" id="CHEBI:18420"/>
    </cofactor>
</comment>
<dbReference type="PANTHER" id="PTHR43046:SF12">
    <property type="entry name" value="GDP-MANNOSE MANNOSYL HYDROLASE"/>
    <property type="match status" value="1"/>
</dbReference>
<proteinExistence type="inferred from homology"/>
<keyword evidence="4" id="KW-0460">Magnesium</keyword>
<dbReference type="PRINTS" id="PR00502">
    <property type="entry name" value="NUDIXFAMILY"/>
</dbReference>
<dbReference type="InterPro" id="IPR020084">
    <property type="entry name" value="NUDIX_hydrolase_CS"/>
</dbReference>
<dbReference type="GO" id="GO:0016787">
    <property type="term" value="F:hydrolase activity"/>
    <property type="evidence" value="ECO:0007669"/>
    <property type="project" value="UniProtKB-KW"/>
</dbReference>
<name>A0A1G9M0T7_9ACTN</name>
<evidence type="ECO:0000259" key="6">
    <source>
        <dbReference type="PROSITE" id="PS51462"/>
    </source>
</evidence>
<evidence type="ECO:0000313" key="7">
    <source>
        <dbReference type="EMBL" id="SDL67816.1"/>
    </source>
</evidence>
<dbReference type="Proteomes" id="UP000199475">
    <property type="component" value="Unassembled WGS sequence"/>
</dbReference>
<dbReference type="AlphaFoldDB" id="A0A1G9M0T7"/>
<feature type="domain" description="Nudix hydrolase" evidence="6">
    <location>
        <begin position="116"/>
        <end position="246"/>
    </location>
</feature>
<gene>
    <name evidence="7" type="ORF">SAMN04488242_2447</name>
</gene>
<dbReference type="InterPro" id="IPR015797">
    <property type="entry name" value="NUDIX_hydrolase-like_dom_sf"/>
</dbReference>
<sequence length="256" mass="28192">MRDFRVDVHVGQGGTGKLTWSEQTVDPPTLERGISVAADDAMLAHNLRRLTVEIPADDFPARIALHRAGFRQEGRLRQALVMPSGELGDILVYARLATDVVYGAIGFSSVMDTVLPTKRVIAHALFTNVVGQVLLLETNYKTDWELPGGVVEPGESPRIGAQREIQEELGITVELGQPAIVDWMPPYLGWSDAIEFLYHGGTLPHPVAESVRVADRELRALHWVEPDRVGEFVTELSARRILKILSGETGHTEAGY</sequence>
<reference evidence="7 8" key="1">
    <citation type="submission" date="2016-10" db="EMBL/GenBank/DDBJ databases">
        <authorList>
            <person name="de Groot N.N."/>
        </authorList>
    </citation>
    <scope>NUCLEOTIDE SEQUENCE [LARGE SCALE GENOMIC DNA]</scope>
    <source>
        <strain evidence="7 8">CGMCC 1.9159</strain>
    </source>
</reference>
<dbReference type="InterPro" id="IPR020476">
    <property type="entry name" value="Nudix_hydrolase"/>
</dbReference>
<dbReference type="STRING" id="686624.SAMN04488242_2447"/>
<comment type="similarity">
    <text evidence="2 5">Belongs to the Nudix hydrolase family.</text>
</comment>
<organism evidence="7 8">
    <name type="scientific">Tessaracoccus oleiagri</name>
    <dbReference type="NCBI Taxonomy" id="686624"/>
    <lineage>
        <taxon>Bacteria</taxon>
        <taxon>Bacillati</taxon>
        <taxon>Actinomycetota</taxon>
        <taxon>Actinomycetes</taxon>
        <taxon>Propionibacteriales</taxon>
        <taxon>Propionibacteriaceae</taxon>
        <taxon>Tessaracoccus</taxon>
    </lineage>
</organism>
<dbReference type="Pfam" id="PF00293">
    <property type="entry name" value="NUDIX"/>
    <property type="match status" value="1"/>
</dbReference>
<evidence type="ECO:0000256" key="5">
    <source>
        <dbReference type="RuleBase" id="RU003476"/>
    </source>
</evidence>
<dbReference type="SUPFAM" id="SSF55729">
    <property type="entry name" value="Acyl-CoA N-acyltransferases (Nat)"/>
    <property type="match status" value="1"/>
</dbReference>
<dbReference type="InterPro" id="IPR016181">
    <property type="entry name" value="Acyl_CoA_acyltransferase"/>
</dbReference>
<dbReference type="PROSITE" id="PS51462">
    <property type="entry name" value="NUDIX"/>
    <property type="match status" value="1"/>
</dbReference>
<evidence type="ECO:0000256" key="4">
    <source>
        <dbReference type="ARBA" id="ARBA00022842"/>
    </source>
</evidence>
<keyword evidence="3 5" id="KW-0378">Hydrolase</keyword>
<dbReference type="Gene3D" id="3.40.630.30">
    <property type="match status" value="1"/>
</dbReference>
<dbReference type="PROSITE" id="PS00893">
    <property type="entry name" value="NUDIX_BOX"/>
    <property type="match status" value="1"/>
</dbReference>
<evidence type="ECO:0000256" key="1">
    <source>
        <dbReference type="ARBA" id="ARBA00001946"/>
    </source>
</evidence>
<dbReference type="EMBL" id="FNGP01000004">
    <property type="protein sequence ID" value="SDL67816.1"/>
    <property type="molecule type" value="Genomic_DNA"/>
</dbReference>
<dbReference type="RefSeq" id="WP_093252590.1">
    <property type="nucleotide sequence ID" value="NZ_FNGP01000004.1"/>
</dbReference>
<dbReference type="CDD" id="cd18876">
    <property type="entry name" value="NUDIX_Hydrolase"/>
    <property type="match status" value="1"/>
</dbReference>
<evidence type="ECO:0000313" key="8">
    <source>
        <dbReference type="Proteomes" id="UP000199475"/>
    </source>
</evidence>
<accession>A0A1G9M0T7</accession>
<evidence type="ECO:0000256" key="3">
    <source>
        <dbReference type="ARBA" id="ARBA00022801"/>
    </source>
</evidence>
<protein>
    <submittedName>
        <fullName evidence="7">8-oxo-dGTP pyrophosphatase MutT, NUDIX family</fullName>
    </submittedName>
</protein>
<dbReference type="Gene3D" id="3.90.79.10">
    <property type="entry name" value="Nucleoside Triphosphate Pyrophosphohydrolase"/>
    <property type="match status" value="1"/>
</dbReference>
<dbReference type="PANTHER" id="PTHR43046">
    <property type="entry name" value="GDP-MANNOSE MANNOSYL HYDROLASE"/>
    <property type="match status" value="1"/>
</dbReference>